<proteinExistence type="inferred from homology"/>
<dbReference type="GO" id="GO:0140991">
    <property type="term" value="P:piRNA-mediated gene silencing by mRNA destabilization"/>
    <property type="evidence" value="ECO:0007669"/>
    <property type="project" value="UniProtKB-ARBA"/>
</dbReference>
<dbReference type="SMART" id="SM00949">
    <property type="entry name" value="PAZ"/>
    <property type="match status" value="1"/>
</dbReference>
<accession>A0A7R9ED13</accession>
<dbReference type="GO" id="GO:0036464">
    <property type="term" value="C:cytoplasmic ribonucleoprotein granule"/>
    <property type="evidence" value="ECO:0007669"/>
    <property type="project" value="UniProtKB-ARBA"/>
</dbReference>
<dbReference type="SUPFAM" id="SSF101690">
    <property type="entry name" value="PAZ domain"/>
    <property type="match status" value="1"/>
</dbReference>
<dbReference type="PANTHER" id="PTHR22891">
    <property type="entry name" value="EUKARYOTIC TRANSLATION INITIATION FACTOR 2C"/>
    <property type="match status" value="1"/>
</dbReference>
<dbReference type="Gene3D" id="3.30.420.10">
    <property type="entry name" value="Ribonuclease H-like superfamily/Ribonuclease H"/>
    <property type="match status" value="1"/>
</dbReference>
<evidence type="ECO:0000259" key="4">
    <source>
        <dbReference type="PROSITE" id="PS50822"/>
    </source>
</evidence>
<reference evidence="5" key="1">
    <citation type="submission" date="2020-11" db="EMBL/GenBank/DDBJ databases">
        <authorList>
            <person name="Tran Van P."/>
        </authorList>
    </citation>
    <scope>NUCLEOTIDE SEQUENCE</scope>
</reference>
<dbReference type="EMBL" id="OB794629">
    <property type="protein sequence ID" value="CAD7430757.1"/>
    <property type="molecule type" value="Genomic_DNA"/>
</dbReference>
<dbReference type="Gene3D" id="2.170.260.10">
    <property type="entry name" value="paz domain"/>
    <property type="match status" value="1"/>
</dbReference>
<evidence type="ECO:0000259" key="3">
    <source>
        <dbReference type="PROSITE" id="PS50821"/>
    </source>
</evidence>
<protein>
    <submittedName>
        <fullName evidence="5">Uncharacterized protein</fullName>
    </submittedName>
</protein>
<dbReference type="Gene3D" id="3.40.50.2300">
    <property type="match status" value="1"/>
</dbReference>
<dbReference type="Pfam" id="PF02171">
    <property type="entry name" value="Piwi"/>
    <property type="match status" value="1"/>
</dbReference>
<dbReference type="GO" id="GO:0034584">
    <property type="term" value="F:piRNA binding"/>
    <property type="evidence" value="ECO:0007669"/>
    <property type="project" value="UniProtKB-ARBA"/>
</dbReference>
<dbReference type="InterPro" id="IPR003100">
    <property type="entry name" value="PAZ_dom"/>
</dbReference>
<dbReference type="PROSITE" id="PS50821">
    <property type="entry name" value="PAZ"/>
    <property type="match status" value="1"/>
</dbReference>
<feature type="domain" description="Piwi" evidence="4">
    <location>
        <begin position="340"/>
        <end position="604"/>
    </location>
</feature>
<name>A0A7R9ED13_9NEOP</name>
<dbReference type="SMART" id="SM00950">
    <property type="entry name" value="Piwi"/>
    <property type="match status" value="1"/>
</dbReference>
<dbReference type="GO" id="GO:0010526">
    <property type="term" value="P:transposable element silencing"/>
    <property type="evidence" value="ECO:0007669"/>
    <property type="project" value="UniProtKB-ARBA"/>
</dbReference>
<dbReference type="InterPro" id="IPR003165">
    <property type="entry name" value="Piwi"/>
</dbReference>
<dbReference type="GO" id="GO:0048468">
    <property type="term" value="P:cell development"/>
    <property type="evidence" value="ECO:0007669"/>
    <property type="project" value="UniProtKB-ARBA"/>
</dbReference>
<organism evidence="5">
    <name type="scientific">Timema monikensis</name>
    <dbReference type="NCBI Taxonomy" id="170555"/>
    <lineage>
        <taxon>Eukaryota</taxon>
        <taxon>Metazoa</taxon>
        <taxon>Ecdysozoa</taxon>
        <taxon>Arthropoda</taxon>
        <taxon>Hexapoda</taxon>
        <taxon>Insecta</taxon>
        <taxon>Pterygota</taxon>
        <taxon>Neoptera</taxon>
        <taxon>Polyneoptera</taxon>
        <taxon>Phasmatodea</taxon>
        <taxon>Timematodea</taxon>
        <taxon>Timematoidea</taxon>
        <taxon>Timematidae</taxon>
        <taxon>Timema</taxon>
    </lineage>
</organism>
<dbReference type="CDD" id="cd04658">
    <property type="entry name" value="Piwi_piwi-like_Euk"/>
    <property type="match status" value="1"/>
</dbReference>
<evidence type="ECO:0000313" key="5">
    <source>
        <dbReference type="EMBL" id="CAD7430757.1"/>
    </source>
</evidence>
<dbReference type="AlphaFoldDB" id="A0A7R9ED13"/>
<dbReference type="GO" id="GO:0003006">
    <property type="term" value="P:developmental process involved in reproduction"/>
    <property type="evidence" value="ECO:0007669"/>
    <property type="project" value="UniProtKB-ARBA"/>
</dbReference>
<dbReference type="Pfam" id="PF02170">
    <property type="entry name" value="PAZ"/>
    <property type="match status" value="1"/>
</dbReference>
<dbReference type="InterPro" id="IPR036397">
    <property type="entry name" value="RNaseH_sf"/>
</dbReference>
<dbReference type="FunFam" id="3.40.50.2300:FF:000404">
    <property type="entry name" value="Argonaut-like protein"/>
    <property type="match status" value="1"/>
</dbReference>
<comment type="similarity">
    <text evidence="2">Belongs to the argonaute family.</text>
</comment>
<dbReference type="InterPro" id="IPR036085">
    <property type="entry name" value="PAZ_dom_sf"/>
</dbReference>
<evidence type="ECO:0000256" key="1">
    <source>
        <dbReference type="ARBA" id="ARBA00022801"/>
    </source>
</evidence>
<dbReference type="GO" id="GO:0016787">
    <property type="term" value="F:hydrolase activity"/>
    <property type="evidence" value="ECO:0007669"/>
    <property type="project" value="UniProtKB-KW"/>
</dbReference>
<keyword evidence="1" id="KW-0378">Hydrolase</keyword>
<evidence type="ECO:0000256" key="2">
    <source>
        <dbReference type="RuleBase" id="RU361178"/>
    </source>
</evidence>
<dbReference type="SUPFAM" id="SSF53098">
    <property type="entry name" value="Ribonuclease H-like"/>
    <property type="match status" value="1"/>
</dbReference>
<feature type="domain" description="PAZ" evidence="3">
    <location>
        <begin position="10"/>
        <end position="139"/>
    </location>
</feature>
<gene>
    <name evidence="5" type="ORF">TMSB3V08_LOCUS7507</name>
</gene>
<dbReference type="PROSITE" id="PS50822">
    <property type="entry name" value="PIWI"/>
    <property type="match status" value="1"/>
</dbReference>
<dbReference type="GO" id="GO:0034587">
    <property type="term" value="P:piRNA processing"/>
    <property type="evidence" value="ECO:0007669"/>
    <property type="project" value="UniProtKB-ARBA"/>
</dbReference>
<dbReference type="InterPro" id="IPR012337">
    <property type="entry name" value="RNaseH-like_sf"/>
</dbReference>
<dbReference type="GO" id="GO:0031507">
    <property type="term" value="P:heterochromatin formation"/>
    <property type="evidence" value="ECO:0007669"/>
    <property type="project" value="UniProtKB-ARBA"/>
</dbReference>
<sequence length="604" mass="68324">MSTTLTLTDQSLNLMENLLPTYPAREENREEEWFIGLINLATLNSIPYIDERFVENYSRILINVKQELVLVSPTTDNNALQGAPPTHSRIEIMVQFLKYQINITQPKQPMLVSRSKPRELRAGMSELVYLVPELCRMTGLTDEMRANFHLMRALAEHTRVGPDIRIQKLNNFCNRLLGEQAVRQDLEEWNLQLSNRLVEFNGRILPQEKILQAQDIKYDAGVDTDWTRNLRRVEYVDWDISSLLRHMYHLFTYSPVRRALFTQATGCNPLLIIPQMQFWVVIVPNRCARDAGGFIQTLIKAAGGMRFIMPKPQVVEIPDDRAGTYVNALENVISGKNPQLIMCIVSNNRIDRYSAIKKKCCVDRAVPTQVILAKNLASKGVMSIATKVAIQINCKTGGAPWTVDVPLTNLMIVGFDVCHDTTDKGKSYGAMVASLNKSLSRYFSAVSAHTSGEELSSHLAANMTKALRKYQEHNHGNLPGRIVFYRDGVGEGQIPYVYLTEDQLDKIYGGTPVKMAFIIVTKRINTRIFLKGGNPPPGTVVDDCITIPDRYDFYLVSQSVRQGTVSPTSYNVISDNIGLDPDKLQRLTYKLTHLYYNWSVSSLL</sequence>